<dbReference type="InterPro" id="IPR041289">
    <property type="entry name" value="Bact_RF_family3"/>
</dbReference>
<protein>
    <submittedName>
        <fullName evidence="1">Uncharacterized protein</fullName>
    </submittedName>
</protein>
<proteinExistence type="predicted"/>
<dbReference type="Proteomes" id="UP000832034">
    <property type="component" value="Chromosome"/>
</dbReference>
<name>A0ABY4E8W6_VITST</name>
<dbReference type="EMBL" id="CP091512">
    <property type="protein sequence ID" value="UOO91874.1"/>
    <property type="molecule type" value="Genomic_DNA"/>
</dbReference>
<evidence type="ECO:0000313" key="1">
    <source>
        <dbReference type="EMBL" id="UOO91874.1"/>
    </source>
</evidence>
<reference evidence="1" key="2">
    <citation type="journal article" date="2022" name="Res Sq">
        <title>Evolution of multicellular longitudinally dividing oral cavity symbionts (Neisseriaceae).</title>
        <authorList>
            <person name="Nyongesa S."/>
            <person name="Weber P."/>
            <person name="Bernet E."/>
            <person name="Pullido F."/>
            <person name="Nieckarz M."/>
            <person name="Delaby M."/>
            <person name="Nieves C."/>
            <person name="Viehboeck T."/>
            <person name="Krause N."/>
            <person name="Rivera-Millot A."/>
            <person name="Nakamura A."/>
            <person name="Vischer N."/>
            <person name="VanNieuwenhze M."/>
            <person name="Brun Y."/>
            <person name="Cava F."/>
            <person name="Bulgheresi S."/>
            <person name="Veyrier F."/>
        </authorList>
    </citation>
    <scope>NUCLEOTIDE SEQUENCE</scope>
    <source>
        <strain evidence="1">SAG 1488-6</strain>
    </source>
</reference>
<gene>
    <name evidence="1" type="ORF">LVJ81_09545</name>
</gene>
<dbReference type="Pfam" id="PF18845">
    <property type="entry name" value="baeRF_family3"/>
    <property type="match status" value="1"/>
</dbReference>
<dbReference type="RefSeq" id="WP_019957385.1">
    <property type="nucleotide sequence ID" value="NZ_CP091512.1"/>
</dbReference>
<sequence length="367" mass="41840">MDLKKIYRELKEVKSNPAVSIFVPTHRTFPDNEADSIQLKNALSETEKRLLEHYEKRLVWDVMGHINQKFENHDHNYNLDTLAIFATPDQAEVYNFPFHVVPRVIFDDNFALRDVIREDLQSQHYYLLTVSWSEANLYEVFNGAVVKTFTGEDKLLDNVSFPIANTLFKEKTSDDQANSIAKENLYREYLNRVDKSMQEIHKSLALPVFVAGDDKAVAFYQQESDNLSIVAGSLTQTENVEWDVRLLIQDLQPVLDEYQLNQEKAAVDLIGQTRGQNLLMADLASIYRSAKEGRIDTLFVRKGYVAPAQVDAETLDVVVNLAEGETPTTDDVVDDLIDAVLNTSGNIAFIRPELFDEGENVLAKLRY</sequence>
<keyword evidence="2" id="KW-1185">Reference proteome</keyword>
<evidence type="ECO:0000313" key="2">
    <source>
        <dbReference type="Proteomes" id="UP000832034"/>
    </source>
</evidence>
<organism evidence="1 2">
    <name type="scientific">Vitreoscilla stercoraria</name>
    <dbReference type="NCBI Taxonomy" id="61"/>
    <lineage>
        <taxon>Bacteria</taxon>
        <taxon>Pseudomonadati</taxon>
        <taxon>Pseudomonadota</taxon>
        <taxon>Betaproteobacteria</taxon>
        <taxon>Neisseriales</taxon>
        <taxon>Neisseriaceae</taxon>
        <taxon>Vitreoscilla</taxon>
    </lineage>
</organism>
<reference evidence="1" key="1">
    <citation type="submission" date="2021-12" db="EMBL/GenBank/DDBJ databases">
        <authorList>
            <person name="Veyrier F.J."/>
        </authorList>
    </citation>
    <scope>NUCLEOTIDE SEQUENCE</scope>
    <source>
        <strain evidence="1">SAG 1488-6</strain>
    </source>
</reference>
<accession>A0ABY4E8W6</accession>